<dbReference type="Proteomes" id="UP001200307">
    <property type="component" value="Unassembled WGS sequence"/>
</dbReference>
<evidence type="ECO:0000313" key="2">
    <source>
        <dbReference type="Proteomes" id="UP001200307"/>
    </source>
</evidence>
<proteinExistence type="predicted"/>
<accession>A0AAW4YKD8</accession>
<gene>
    <name evidence="1" type="ORF">LYY06_05355</name>
</gene>
<dbReference type="EMBL" id="JAJTVO010000006">
    <property type="protein sequence ID" value="MCE4121696.1"/>
    <property type="molecule type" value="Genomic_DNA"/>
</dbReference>
<sequence>MNFCKDLNQQLPIQVDDYTKFYAISFVNWTLTAYYQLDVDSDDFSENELIELHGELRSAFKESARRMFASGNYDLKRDEWKWFMKGTGMKFRANYKDAYDRPMLNITLDYSDF</sequence>
<dbReference type="RefSeq" id="WP_233338929.1">
    <property type="nucleotide sequence ID" value="NZ_JAJTVO010000006.1"/>
</dbReference>
<comment type="caution">
    <text evidence="1">The sequence shown here is derived from an EMBL/GenBank/DDBJ whole genome shotgun (WGS) entry which is preliminary data.</text>
</comment>
<organism evidence="1 2">
    <name type="scientific">Segatella copri</name>
    <dbReference type="NCBI Taxonomy" id="165179"/>
    <lineage>
        <taxon>Bacteria</taxon>
        <taxon>Pseudomonadati</taxon>
        <taxon>Bacteroidota</taxon>
        <taxon>Bacteroidia</taxon>
        <taxon>Bacteroidales</taxon>
        <taxon>Prevotellaceae</taxon>
        <taxon>Segatella</taxon>
    </lineage>
</organism>
<protein>
    <submittedName>
        <fullName evidence="1">Uncharacterized protein</fullName>
    </submittedName>
</protein>
<reference evidence="1" key="1">
    <citation type="submission" date="2021-12" db="EMBL/GenBank/DDBJ databases">
        <authorList>
            <person name="Lv X."/>
        </authorList>
    </citation>
    <scope>NUCLEOTIDE SEQUENCE</scope>
    <source>
        <strain evidence="1">HF2106</strain>
    </source>
</reference>
<dbReference type="AlphaFoldDB" id="A0AAW4YKD8"/>
<evidence type="ECO:0000313" key="1">
    <source>
        <dbReference type="EMBL" id="MCE4121696.1"/>
    </source>
</evidence>
<name>A0AAW4YKD8_9BACT</name>